<sequence length="104" mass="11004">MILPIILALAADTALAAAPGEPELPPAVAAIAAEASERLLAGESLPPDYRLRLLALPPAERLLAIIYLRRTGLLRGDPWPLEDVLRPAPVSAPVFAPANDEARE</sequence>
<name>A0A419A835_9RHOB</name>
<evidence type="ECO:0000313" key="2">
    <source>
        <dbReference type="EMBL" id="RJL18195.1"/>
    </source>
</evidence>
<organism evidence="2 3">
    <name type="scientific">Paracoccus siganidrum</name>
    <dbReference type="NCBI Taxonomy" id="1276757"/>
    <lineage>
        <taxon>Bacteria</taxon>
        <taxon>Pseudomonadati</taxon>
        <taxon>Pseudomonadota</taxon>
        <taxon>Alphaproteobacteria</taxon>
        <taxon>Rhodobacterales</taxon>
        <taxon>Paracoccaceae</taxon>
        <taxon>Paracoccus</taxon>
    </lineage>
</organism>
<feature type="signal peptide" evidence="1">
    <location>
        <begin position="1"/>
        <end position="16"/>
    </location>
</feature>
<keyword evidence="1" id="KW-0732">Signal</keyword>
<evidence type="ECO:0008006" key="4">
    <source>
        <dbReference type="Google" id="ProtNLM"/>
    </source>
</evidence>
<evidence type="ECO:0000313" key="3">
    <source>
        <dbReference type="Proteomes" id="UP000283587"/>
    </source>
</evidence>
<evidence type="ECO:0000256" key="1">
    <source>
        <dbReference type="SAM" id="SignalP"/>
    </source>
</evidence>
<protein>
    <recommendedName>
        <fullName evidence="4">DUF3300 domain-containing protein</fullName>
    </recommendedName>
</protein>
<dbReference type="EMBL" id="QZEW01000026">
    <property type="protein sequence ID" value="RJL18195.1"/>
    <property type="molecule type" value="Genomic_DNA"/>
</dbReference>
<proteinExistence type="predicted"/>
<comment type="caution">
    <text evidence="2">The sequence shown here is derived from an EMBL/GenBank/DDBJ whole genome shotgun (WGS) entry which is preliminary data.</text>
</comment>
<feature type="chain" id="PRO_5019037810" description="DUF3300 domain-containing protein" evidence="1">
    <location>
        <begin position="17"/>
        <end position="104"/>
    </location>
</feature>
<gene>
    <name evidence="2" type="ORF">D3P05_07570</name>
</gene>
<dbReference type="RefSeq" id="WP_119897573.1">
    <property type="nucleotide sequence ID" value="NZ_QNRC01000013.1"/>
</dbReference>
<dbReference type="Proteomes" id="UP000283587">
    <property type="component" value="Unassembled WGS sequence"/>
</dbReference>
<keyword evidence="3" id="KW-1185">Reference proteome</keyword>
<accession>A0A419A835</accession>
<dbReference type="AlphaFoldDB" id="A0A419A835"/>
<reference evidence="3" key="1">
    <citation type="submission" date="2018-09" db="EMBL/GenBank/DDBJ databases">
        <title>Paracoccus onubensis nov. sp. a moderate halophilic bacterium isolated from Gruta de las Maravillas (Aracena, Spain).</title>
        <authorList>
            <person name="Jurado V."/>
            <person name="Gutierrez-Patricio S."/>
            <person name="Gonzalez-Pimentel J.L."/>
            <person name="Miller A.Z."/>
            <person name="Laiz L."/>
            <person name="Saiz-Jimenez C."/>
        </authorList>
    </citation>
    <scope>NUCLEOTIDE SEQUENCE [LARGE SCALE GENOMIC DNA]</scope>
    <source>
        <strain evidence="3">DSM 26381</strain>
    </source>
</reference>